<comment type="subunit">
    <text evidence="10">Monomer.</text>
</comment>
<evidence type="ECO:0000256" key="1">
    <source>
        <dbReference type="ARBA" id="ARBA00004801"/>
    </source>
</evidence>
<gene>
    <name evidence="12" type="ORF">NQ314_012992</name>
</gene>
<dbReference type="Gene3D" id="3.30.1110.10">
    <property type="match status" value="1"/>
</dbReference>
<dbReference type="PANTHER" id="PTHR45769:SF3">
    <property type="entry name" value="ADENOSINE KINASE"/>
    <property type="match status" value="1"/>
</dbReference>
<dbReference type="GO" id="GO:0005524">
    <property type="term" value="F:ATP binding"/>
    <property type="evidence" value="ECO:0007669"/>
    <property type="project" value="UniProtKB-UniRule"/>
</dbReference>
<proteinExistence type="inferred from homology"/>
<dbReference type="GO" id="GO:0004001">
    <property type="term" value="F:adenosine kinase activity"/>
    <property type="evidence" value="ECO:0007669"/>
    <property type="project" value="UniProtKB-UniRule"/>
</dbReference>
<keyword evidence="10" id="KW-0539">Nucleus</keyword>
<dbReference type="FunFam" id="3.30.1110.10:FF:000001">
    <property type="entry name" value="Adenosine kinase a"/>
    <property type="match status" value="1"/>
</dbReference>
<protein>
    <recommendedName>
        <fullName evidence="3 10">Adenosine kinase</fullName>
        <shortName evidence="10">AK</shortName>
        <ecNumber evidence="3 10">2.7.1.20</ecNumber>
    </recommendedName>
    <alternativeName>
        <fullName evidence="10">Adenosine 5'-phosphotransferase</fullName>
    </alternativeName>
</protein>
<evidence type="ECO:0000256" key="8">
    <source>
        <dbReference type="ARBA" id="ARBA00022840"/>
    </source>
</evidence>
<dbReference type="AlphaFoldDB" id="A0AAV8X9L6"/>
<comment type="cofactor">
    <cofactor evidence="10">
        <name>Mg(2+)</name>
        <dbReference type="ChEBI" id="CHEBI:18420"/>
    </cofactor>
    <text evidence="10">Binds 3 Mg(2+) ions per subunit.</text>
</comment>
<reference evidence="12" key="1">
    <citation type="journal article" date="2023" name="Insect Mol. Biol.">
        <title>Genome sequencing provides insights into the evolution of gene families encoding plant cell wall-degrading enzymes in longhorned beetles.</title>
        <authorList>
            <person name="Shin N.R."/>
            <person name="Okamura Y."/>
            <person name="Kirsch R."/>
            <person name="Pauchet Y."/>
        </authorList>
    </citation>
    <scope>NUCLEOTIDE SEQUENCE</scope>
    <source>
        <strain evidence="12">RBIC_L_NR</strain>
    </source>
</reference>
<dbReference type="InterPro" id="IPR011611">
    <property type="entry name" value="PfkB_dom"/>
</dbReference>
<evidence type="ECO:0000256" key="4">
    <source>
        <dbReference type="ARBA" id="ARBA00022679"/>
    </source>
</evidence>
<dbReference type="InterPro" id="IPR029056">
    <property type="entry name" value="Ribokinase-like"/>
</dbReference>
<dbReference type="GO" id="GO:0044209">
    <property type="term" value="P:AMP salvage"/>
    <property type="evidence" value="ECO:0007669"/>
    <property type="project" value="UniProtKB-UniRule"/>
</dbReference>
<dbReference type="Gene3D" id="3.40.1190.20">
    <property type="match status" value="1"/>
</dbReference>
<comment type="caution">
    <text evidence="12">The sequence shown here is derived from an EMBL/GenBank/DDBJ whole genome shotgun (WGS) entry which is preliminary data.</text>
</comment>
<comment type="pathway">
    <text evidence="1 10">Purine metabolism; AMP biosynthesis via salvage pathway; AMP from adenosine: step 1/1.</text>
</comment>
<feature type="domain" description="Carbohydrate kinase PfkB" evidence="11">
    <location>
        <begin position="81"/>
        <end position="171"/>
    </location>
</feature>
<comment type="similarity">
    <text evidence="2 10">Belongs to the carbohydrate kinase PfkB family.</text>
</comment>
<keyword evidence="6 10" id="KW-0547">Nucleotide-binding</keyword>
<name>A0AAV8X9L6_9CUCU</name>
<keyword evidence="13" id="KW-1185">Reference proteome</keyword>
<comment type="subcellular location">
    <subcellularLocation>
        <location evidence="10">Nucleus</location>
    </subcellularLocation>
</comment>
<dbReference type="InterPro" id="IPR001805">
    <property type="entry name" value="Adenokinase"/>
</dbReference>
<organism evidence="12 13">
    <name type="scientific">Rhamnusium bicolor</name>
    <dbReference type="NCBI Taxonomy" id="1586634"/>
    <lineage>
        <taxon>Eukaryota</taxon>
        <taxon>Metazoa</taxon>
        <taxon>Ecdysozoa</taxon>
        <taxon>Arthropoda</taxon>
        <taxon>Hexapoda</taxon>
        <taxon>Insecta</taxon>
        <taxon>Pterygota</taxon>
        <taxon>Neoptera</taxon>
        <taxon>Endopterygota</taxon>
        <taxon>Coleoptera</taxon>
        <taxon>Polyphaga</taxon>
        <taxon>Cucujiformia</taxon>
        <taxon>Chrysomeloidea</taxon>
        <taxon>Cerambycidae</taxon>
        <taxon>Lepturinae</taxon>
        <taxon>Rhagiini</taxon>
        <taxon>Rhamnusium</taxon>
    </lineage>
</organism>
<evidence type="ECO:0000256" key="9">
    <source>
        <dbReference type="ARBA" id="ARBA00022842"/>
    </source>
</evidence>
<dbReference type="Pfam" id="PF00294">
    <property type="entry name" value="PfkB"/>
    <property type="match status" value="1"/>
</dbReference>
<comment type="function">
    <text evidence="10">ATP dependent phosphorylation of adenosine and other related nucleoside analogs to monophosphate derivatives.</text>
</comment>
<comment type="catalytic activity">
    <reaction evidence="10">
        <text>adenosine + ATP = AMP + ADP + H(+)</text>
        <dbReference type="Rhea" id="RHEA:20824"/>
        <dbReference type="ChEBI" id="CHEBI:15378"/>
        <dbReference type="ChEBI" id="CHEBI:16335"/>
        <dbReference type="ChEBI" id="CHEBI:30616"/>
        <dbReference type="ChEBI" id="CHEBI:456215"/>
        <dbReference type="ChEBI" id="CHEBI:456216"/>
        <dbReference type="EC" id="2.7.1.20"/>
    </reaction>
</comment>
<evidence type="ECO:0000256" key="5">
    <source>
        <dbReference type="ARBA" id="ARBA00022726"/>
    </source>
</evidence>
<evidence type="ECO:0000256" key="3">
    <source>
        <dbReference type="ARBA" id="ARBA00012119"/>
    </source>
</evidence>
<dbReference type="GO" id="GO:0006166">
    <property type="term" value="P:purine ribonucleoside salvage"/>
    <property type="evidence" value="ECO:0007669"/>
    <property type="project" value="UniProtKB-KW"/>
</dbReference>
<evidence type="ECO:0000256" key="10">
    <source>
        <dbReference type="RuleBase" id="RU368116"/>
    </source>
</evidence>
<dbReference type="EC" id="2.7.1.20" evidence="3 10"/>
<keyword evidence="9 10" id="KW-0460">Magnesium</keyword>
<dbReference type="GO" id="GO:0006144">
    <property type="term" value="P:purine nucleobase metabolic process"/>
    <property type="evidence" value="ECO:0007669"/>
    <property type="project" value="TreeGrafter"/>
</dbReference>
<dbReference type="SUPFAM" id="SSF53613">
    <property type="entry name" value="Ribokinase-like"/>
    <property type="match status" value="1"/>
</dbReference>
<evidence type="ECO:0000313" key="13">
    <source>
        <dbReference type="Proteomes" id="UP001162156"/>
    </source>
</evidence>
<sequence length="177" mass="20035">MEACKIREIRENLLVGMGNPLLDISAIVDKEFLAKYDMKENDAILASDKHKNLYTEIVEKYQVEYIAGGSVQNALRVAQWSLCANLGSANCFTIDHIKKLENKKLLETAQFYYVSGFFLTVSPPSIMEVAKLALAHDRPFLMNLSAPFISEFYKEPLMQVMPYVDILFGNEAVSNKE</sequence>
<dbReference type="PANTHER" id="PTHR45769">
    <property type="entry name" value="ADENOSINE KINASE"/>
    <property type="match status" value="1"/>
</dbReference>
<dbReference type="Proteomes" id="UP001162156">
    <property type="component" value="Unassembled WGS sequence"/>
</dbReference>
<accession>A0AAV8X9L6</accession>
<keyword evidence="8 10" id="KW-0067">ATP-binding</keyword>
<evidence type="ECO:0000259" key="11">
    <source>
        <dbReference type="Pfam" id="PF00294"/>
    </source>
</evidence>
<keyword evidence="5 10" id="KW-0660">Purine salvage</keyword>
<evidence type="ECO:0000256" key="6">
    <source>
        <dbReference type="ARBA" id="ARBA00022741"/>
    </source>
</evidence>
<dbReference type="GO" id="GO:0005829">
    <property type="term" value="C:cytosol"/>
    <property type="evidence" value="ECO:0007669"/>
    <property type="project" value="TreeGrafter"/>
</dbReference>
<evidence type="ECO:0000256" key="2">
    <source>
        <dbReference type="ARBA" id="ARBA00010688"/>
    </source>
</evidence>
<dbReference type="EMBL" id="JANEYF010003623">
    <property type="protein sequence ID" value="KAJ8935096.1"/>
    <property type="molecule type" value="Genomic_DNA"/>
</dbReference>
<dbReference type="GO" id="GO:0005634">
    <property type="term" value="C:nucleus"/>
    <property type="evidence" value="ECO:0007669"/>
    <property type="project" value="UniProtKB-SubCell"/>
</dbReference>
<dbReference type="CDD" id="cd01168">
    <property type="entry name" value="adenosine_kinase"/>
    <property type="match status" value="1"/>
</dbReference>
<evidence type="ECO:0000256" key="7">
    <source>
        <dbReference type="ARBA" id="ARBA00022777"/>
    </source>
</evidence>
<keyword evidence="4 10" id="KW-0808">Transferase</keyword>
<keyword evidence="7 10" id="KW-0418">Kinase</keyword>
<evidence type="ECO:0000313" key="12">
    <source>
        <dbReference type="EMBL" id="KAJ8935096.1"/>
    </source>
</evidence>